<evidence type="ECO:0000313" key="1">
    <source>
        <dbReference type="EMBL" id="NEV94944.1"/>
    </source>
</evidence>
<dbReference type="Gene3D" id="2.60.120.1140">
    <property type="entry name" value="Protein of unknown function DUF192"/>
    <property type="match status" value="1"/>
</dbReference>
<sequence length="160" mass="18597">MKQLKSFSVLAFVFLILSCQSRQNQNKDLSLDFEFKKDTLLRFIQDKDTIARIFEIELAETDYEKETGLMHRTQMQANQGMLFIYDKEAARPSFYMKNTHIPLDLIYLNTNMSIVDFNLNTTPFSEDLISSNVPSRYVLEVNAGLVDELKLKKGDRIIVN</sequence>
<dbReference type="InterPro" id="IPR003795">
    <property type="entry name" value="DUF192"/>
</dbReference>
<organism evidence="1 2">
    <name type="scientific">Psychroflexus aurantiacus</name>
    <dbReference type="NCBI Taxonomy" id="2709310"/>
    <lineage>
        <taxon>Bacteria</taxon>
        <taxon>Pseudomonadati</taxon>
        <taxon>Bacteroidota</taxon>
        <taxon>Flavobacteriia</taxon>
        <taxon>Flavobacteriales</taxon>
        <taxon>Flavobacteriaceae</taxon>
        <taxon>Psychroflexus</taxon>
    </lineage>
</organism>
<dbReference type="EMBL" id="JAAIKD010000007">
    <property type="protein sequence ID" value="NEV94944.1"/>
    <property type="molecule type" value="Genomic_DNA"/>
</dbReference>
<proteinExistence type="predicted"/>
<dbReference type="PANTHER" id="PTHR37953">
    <property type="entry name" value="UPF0127 PROTEIN MJ1496"/>
    <property type="match status" value="1"/>
</dbReference>
<dbReference type="AlphaFoldDB" id="A0A6B3RBP7"/>
<dbReference type="PROSITE" id="PS51257">
    <property type="entry name" value="PROKAR_LIPOPROTEIN"/>
    <property type="match status" value="1"/>
</dbReference>
<name>A0A6B3RBP7_9FLAO</name>
<dbReference type="Proteomes" id="UP000478505">
    <property type="component" value="Unassembled WGS sequence"/>
</dbReference>
<accession>A0A6B3RBP7</accession>
<gene>
    <name evidence="1" type="ORF">G3567_12415</name>
</gene>
<dbReference type="PANTHER" id="PTHR37953:SF1">
    <property type="entry name" value="UPF0127 PROTEIN MJ1496"/>
    <property type="match status" value="1"/>
</dbReference>
<keyword evidence="2" id="KW-1185">Reference proteome</keyword>
<dbReference type="RefSeq" id="WP_164005636.1">
    <property type="nucleotide sequence ID" value="NZ_JAAIKD010000007.1"/>
</dbReference>
<comment type="caution">
    <text evidence="1">The sequence shown here is derived from an EMBL/GenBank/DDBJ whole genome shotgun (WGS) entry which is preliminary data.</text>
</comment>
<reference evidence="1 2" key="1">
    <citation type="submission" date="2020-02" db="EMBL/GenBank/DDBJ databases">
        <title>Flavobacteriaceae Psychroflexus bacterium YR1-1, complete genome.</title>
        <authorList>
            <person name="Li Y."/>
            <person name="Wu S."/>
        </authorList>
    </citation>
    <scope>NUCLEOTIDE SEQUENCE [LARGE SCALE GENOMIC DNA]</scope>
    <source>
        <strain evidence="1 2">YR1-1</strain>
    </source>
</reference>
<evidence type="ECO:0000313" key="2">
    <source>
        <dbReference type="Proteomes" id="UP000478505"/>
    </source>
</evidence>
<dbReference type="InterPro" id="IPR038695">
    <property type="entry name" value="Saro_0823-like_sf"/>
</dbReference>
<protein>
    <submittedName>
        <fullName evidence="1">DUF192 domain-containing protein</fullName>
    </submittedName>
</protein>
<dbReference type="Pfam" id="PF02643">
    <property type="entry name" value="DUF192"/>
    <property type="match status" value="1"/>
</dbReference>